<reference evidence="1 2" key="1">
    <citation type="submission" date="2023-08" db="EMBL/GenBank/DDBJ databases">
        <title>A Necator americanus chromosomal reference genome.</title>
        <authorList>
            <person name="Ilik V."/>
            <person name="Petrzelkova K.J."/>
            <person name="Pardy F."/>
            <person name="Fuh T."/>
            <person name="Niatou-Singa F.S."/>
            <person name="Gouil Q."/>
            <person name="Baker L."/>
            <person name="Ritchie M.E."/>
            <person name="Jex A.R."/>
            <person name="Gazzola D."/>
            <person name="Li H."/>
            <person name="Toshio Fujiwara R."/>
            <person name="Zhan B."/>
            <person name="Aroian R.V."/>
            <person name="Pafco B."/>
            <person name="Schwarz E.M."/>
        </authorList>
    </citation>
    <scope>NUCLEOTIDE SEQUENCE [LARGE SCALE GENOMIC DNA]</scope>
    <source>
        <strain evidence="1 2">Aroian</strain>
        <tissue evidence="1">Whole animal</tissue>
    </source>
</reference>
<evidence type="ECO:0000313" key="2">
    <source>
        <dbReference type="Proteomes" id="UP001303046"/>
    </source>
</evidence>
<proteinExistence type="predicted"/>
<dbReference type="PANTHER" id="PTHR34401:SF4">
    <property type="entry name" value="DB DOMAIN-CONTAINING PROTEIN"/>
    <property type="match status" value="1"/>
</dbReference>
<dbReference type="PANTHER" id="PTHR34401">
    <property type="entry name" value="PROTEIN CBG12388-RELATED"/>
    <property type="match status" value="1"/>
</dbReference>
<sequence length="254" mass="28357">MNTLLNWQTPSAPEPQYVHRPTYAVNEEPPTELEVLVCIQKKNNGKPGGDDGISAEMCSLTDLEYADDVVIFAKSTTKPQHDVNLVSKLAAAYGYVYALERVDGDVPESYFECLSQFNHVLTKTLKCTYEAVGTGCTSNEKNVLSKRNFTLFEEIFLNDFHEIAEKVDVAHAFKTKAAEDMSRCLLSCFYPAENMCTRLLMCGVFMPNELRLLDNLTKCALKSDVSRGIMMEIATCMTSVVETPRTTTTALTEE</sequence>
<gene>
    <name evidence="1" type="primary">Necator_chrII.g7072</name>
    <name evidence="1" type="ORF">RB195_019279</name>
</gene>
<dbReference type="EMBL" id="JAVFWL010000002">
    <property type="protein sequence ID" value="KAK6736497.1"/>
    <property type="molecule type" value="Genomic_DNA"/>
</dbReference>
<dbReference type="Proteomes" id="UP001303046">
    <property type="component" value="Unassembled WGS sequence"/>
</dbReference>
<accession>A0ABR1CFF6</accession>
<keyword evidence="2" id="KW-1185">Reference proteome</keyword>
<comment type="caution">
    <text evidence="1">The sequence shown here is derived from an EMBL/GenBank/DDBJ whole genome shotgun (WGS) entry which is preliminary data.</text>
</comment>
<organism evidence="1 2">
    <name type="scientific">Necator americanus</name>
    <name type="common">Human hookworm</name>
    <dbReference type="NCBI Taxonomy" id="51031"/>
    <lineage>
        <taxon>Eukaryota</taxon>
        <taxon>Metazoa</taxon>
        <taxon>Ecdysozoa</taxon>
        <taxon>Nematoda</taxon>
        <taxon>Chromadorea</taxon>
        <taxon>Rhabditida</taxon>
        <taxon>Rhabditina</taxon>
        <taxon>Rhabditomorpha</taxon>
        <taxon>Strongyloidea</taxon>
        <taxon>Ancylostomatidae</taxon>
        <taxon>Bunostominae</taxon>
        <taxon>Necator</taxon>
    </lineage>
</organism>
<evidence type="ECO:0008006" key="3">
    <source>
        <dbReference type="Google" id="ProtNLM"/>
    </source>
</evidence>
<evidence type="ECO:0000313" key="1">
    <source>
        <dbReference type="EMBL" id="KAK6736497.1"/>
    </source>
</evidence>
<name>A0ABR1CFF6_NECAM</name>
<protein>
    <recommendedName>
        <fullName evidence="3">Reverse transcriptase domain-containing protein</fullName>
    </recommendedName>
</protein>